<dbReference type="EMBL" id="JAVHJM010000012">
    <property type="protein sequence ID" value="KAK6501050.1"/>
    <property type="molecule type" value="Genomic_DNA"/>
</dbReference>
<evidence type="ECO:0000313" key="3">
    <source>
        <dbReference type="EMBL" id="KAK6501050.1"/>
    </source>
</evidence>
<reference evidence="3 4" key="1">
    <citation type="submission" date="2019-10" db="EMBL/GenBank/DDBJ databases">
        <authorList>
            <person name="Palmer J.M."/>
        </authorList>
    </citation>
    <scope>NUCLEOTIDE SEQUENCE [LARGE SCALE GENOMIC DNA]</scope>
    <source>
        <strain evidence="3 4">TWF506</strain>
    </source>
</reference>
<comment type="caution">
    <text evidence="3">The sequence shown here is derived from an EMBL/GenBank/DDBJ whole genome shotgun (WGS) entry which is preliminary data.</text>
</comment>
<evidence type="ECO:0000313" key="4">
    <source>
        <dbReference type="Proteomes" id="UP001307849"/>
    </source>
</evidence>
<dbReference type="AlphaFoldDB" id="A0AAN8RJ15"/>
<evidence type="ECO:0000256" key="2">
    <source>
        <dbReference type="SAM" id="SignalP"/>
    </source>
</evidence>
<feature type="region of interest" description="Disordered" evidence="1">
    <location>
        <begin position="341"/>
        <end position="367"/>
    </location>
</feature>
<organism evidence="3 4">
    <name type="scientific">Arthrobotrys conoides</name>
    <dbReference type="NCBI Taxonomy" id="74498"/>
    <lineage>
        <taxon>Eukaryota</taxon>
        <taxon>Fungi</taxon>
        <taxon>Dikarya</taxon>
        <taxon>Ascomycota</taxon>
        <taxon>Pezizomycotina</taxon>
        <taxon>Orbiliomycetes</taxon>
        <taxon>Orbiliales</taxon>
        <taxon>Orbiliaceae</taxon>
        <taxon>Arthrobotrys</taxon>
    </lineage>
</organism>
<dbReference type="Proteomes" id="UP001307849">
    <property type="component" value="Unassembled WGS sequence"/>
</dbReference>
<sequence length="401" mass="44877">MASAIIGVIGGALTIIDAVQTIQAWVVGGAPQVITFRELQEVVQGEHAAFFQVKALGKLDYYKRRFYEVWLPTLENMSSITPQSFRSGQVRDIFNDIKTAIGVVDLTLNQLWKVYEERYNVLHIDDVTRGFFASLSGYGLLLHMHGVYSQLNRLQINAESLRHRDLLVDSLAGIQYIYDAAGLLGWLANNNIIQKQRMGLVPEQVNKVNKIWAQYWNYQDRYTPLGNISANLVLSVADPPPYYESQDPHNVRGVLQLRRSSVNERVRTVVYDVYSPIWWKLRRTTVFLQERAREQGATNVVPSRRPVRFNHDLSRAAPFSVAEASIDDAGNEDEAAEFEEGVGGFNAGGEPEDPSAPDGDPFSITPPEVVADADEGMILTNIGKTELPELILKESESNLAV</sequence>
<evidence type="ECO:0000256" key="1">
    <source>
        <dbReference type="SAM" id="MobiDB-lite"/>
    </source>
</evidence>
<feature type="signal peptide" evidence="2">
    <location>
        <begin position="1"/>
        <end position="18"/>
    </location>
</feature>
<protein>
    <submittedName>
        <fullName evidence="3">Uncharacterized protein</fullName>
    </submittedName>
</protein>
<proteinExistence type="predicted"/>
<accession>A0AAN8RJ15</accession>
<feature type="chain" id="PRO_5042812125" evidence="2">
    <location>
        <begin position="19"/>
        <end position="401"/>
    </location>
</feature>
<keyword evidence="4" id="KW-1185">Reference proteome</keyword>
<name>A0AAN8RJ15_9PEZI</name>
<gene>
    <name evidence="3" type="ORF">TWF506_003805</name>
</gene>
<keyword evidence="2" id="KW-0732">Signal</keyword>